<gene>
    <name evidence="1" type="ORF">SAMN05421781_0115</name>
</gene>
<dbReference type="InterPro" id="IPR003718">
    <property type="entry name" value="OsmC/Ohr_fam"/>
</dbReference>
<accession>A0A1H2Q2S4</accession>
<dbReference type="PANTHER" id="PTHR35368:SF1">
    <property type="entry name" value="HYDROPEROXIDE REDUCTASE"/>
    <property type="match status" value="1"/>
</dbReference>
<organism evidence="1 2">
    <name type="scientific">Marinococcus luteus</name>
    <dbReference type="NCBI Taxonomy" id="1122204"/>
    <lineage>
        <taxon>Bacteria</taxon>
        <taxon>Bacillati</taxon>
        <taxon>Bacillota</taxon>
        <taxon>Bacilli</taxon>
        <taxon>Bacillales</taxon>
        <taxon>Bacillaceae</taxon>
        <taxon>Marinococcus</taxon>
    </lineage>
</organism>
<dbReference type="AlphaFoldDB" id="A0A1H2Q2S4"/>
<dbReference type="InterPro" id="IPR015946">
    <property type="entry name" value="KH_dom-like_a/b"/>
</dbReference>
<keyword evidence="2" id="KW-1185">Reference proteome</keyword>
<proteinExistence type="predicted"/>
<reference evidence="1 2" key="1">
    <citation type="submission" date="2016-10" db="EMBL/GenBank/DDBJ databases">
        <authorList>
            <person name="de Groot N.N."/>
        </authorList>
    </citation>
    <scope>NUCLEOTIDE SEQUENCE [LARGE SCALE GENOMIC DNA]</scope>
    <source>
        <strain evidence="1 2">DSM 23126</strain>
    </source>
</reference>
<sequence>MANMEFNVEGNAQNFQTDLSAGTHEITIDEPENLGGNNQGMDPLSALLSSLAGCENAVANFVAKEMDFDLQGISFQVNGNIDSEGMMGNPDVRPYFQTVSVKAKVRTSESDERVQELQEKVDARCPVFTTLHAAGVEMNADWSKA</sequence>
<dbReference type="Gene3D" id="3.30.300.20">
    <property type="match status" value="1"/>
</dbReference>
<dbReference type="OrthoDB" id="1433018at2"/>
<dbReference type="Proteomes" id="UP000199488">
    <property type="component" value="Unassembled WGS sequence"/>
</dbReference>
<protein>
    <submittedName>
        <fullName evidence="1">Uncharacterized OsmC-related protein</fullName>
    </submittedName>
</protein>
<dbReference type="Pfam" id="PF02566">
    <property type="entry name" value="OsmC"/>
    <property type="match status" value="1"/>
</dbReference>
<name>A0A1H2Q2S4_9BACI</name>
<dbReference type="EMBL" id="FNNC01000001">
    <property type="protein sequence ID" value="SDW01435.1"/>
    <property type="molecule type" value="Genomic_DNA"/>
</dbReference>
<evidence type="ECO:0000313" key="2">
    <source>
        <dbReference type="Proteomes" id="UP000199488"/>
    </source>
</evidence>
<dbReference type="InterPro" id="IPR052924">
    <property type="entry name" value="OsmC/Ohr_hydroprdx_reductase"/>
</dbReference>
<evidence type="ECO:0000313" key="1">
    <source>
        <dbReference type="EMBL" id="SDW01435.1"/>
    </source>
</evidence>
<dbReference type="InterPro" id="IPR036102">
    <property type="entry name" value="OsmC/Ohrsf"/>
</dbReference>
<dbReference type="PANTHER" id="PTHR35368">
    <property type="entry name" value="HYDROPEROXIDE REDUCTASE"/>
    <property type="match status" value="1"/>
</dbReference>
<dbReference type="SUPFAM" id="SSF82784">
    <property type="entry name" value="OsmC-like"/>
    <property type="match status" value="1"/>
</dbReference>
<dbReference type="RefSeq" id="WP_091610116.1">
    <property type="nucleotide sequence ID" value="NZ_FNNC01000001.1"/>
</dbReference>